<reference evidence="5" key="1">
    <citation type="submission" date="2018-09" db="EMBL/GenBank/DDBJ databases">
        <authorList>
            <person name="Zhu H."/>
        </authorList>
    </citation>
    <scope>NUCLEOTIDE SEQUENCE [LARGE SCALE GENOMIC DNA]</scope>
    <source>
        <strain evidence="5">K1R23-30</strain>
    </source>
</reference>
<keyword evidence="2" id="KW-0479">Metal-binding</keyword>
<organism evidence="4 5">
    <name type="scientific">Noviherbaspirillum saxi</name>
    <dbReference type="NCBI Taxonomy" id="2320863"/>
    <lineage>
        <taxon>Bacteria</taxon>
        <taxon>Pseudomonadati</taxon>
        <taxon>Pseudomonadota</taxon>
        <taxon>Betaproteobacteria</taxon>
        <taxon>Burkholderiales</taxon>
        <taxon>Oxalobacteraceae</taxon>
        <taxon>Noviherbaspirillum</taxon>
    </lineage>
</organism>
<dbReference type="InterPro" id="IPR002933">
    <property type="entry name" value="Peptidase_M20"/>
</dbReference>
<dbReference type="NCBIfam" id="TIGR01891">
    <property type="entry name" value="amidohydrolases"/>
    <property type="match status" value="1"/>
</dbReference>
<dbReference type="InterPro" id="IPR011650">
    <property type="entry name" value="Peptidase_M20_dimer"/>
</dbReference>
<dbReference type="RefSeq" id="WP_119771043.1">
    <property type="nucleotide sequence ID" value="NZ_QYUO01000002.1"/>
</dbReference>
<dbReference type="InterPro" id="IPR017439">
    <property type="entry name" value="Amidohydrolase"/>
</dbReference>
<dbReference type="CDD" id="cd05666">
    <property type="entry name" value="M20_Acy1-like"/>
    <property type="match status" value="1"/>
</dbReference>
<dbReference type="Gene3D" id="3.40.630.10">
    <property type="entry name" value="Zn peptidases"/>
    <property type="match status" value="1"/>
</dbReference>
<dbReference type="GO" id="GO:0046872">
    <property type="term" value="F:metal ion binding"/>
    <property type="evidence" value="ECO:0007669"/>
    <property type="project" value="UniProtKB-KW"/>
</dbReference>
<dbReference type="EMBL" id="QYUO01000002">
    <property type="protein sequence ID" value="RJF95896.1"/>
    <property type="molecule type" value="Genomic_DNA"/>
</dbReference>
<sequence>MKDILKEMHAQSSEFIELRRDIHRHPELGFQELRTSELVAQRLRNWGYEVTTGMGATGVVGQLRRGNGSRRLGLRADMDGLPVQEATGLPYASCRAGVMHACGHDGHTATLLAAAKYLASRGDFNGTLNLIFQPAEEGLGGAKRMMEDGLFDRFPCDAIFALHNMPGFPVGQFLFRAGPAMASSENITIGLEGTGGHGAMPHVAVDPVVAGASIVMGLQTIVSRNVPPLEMAVITVGSFQAGQTNNVIPQSATLRLSVRALDRKVHELLKQRIRELVELQAASYGVRAQVGFEGGYPVLVNTEAETELARDVALELVGADRVVPQTAALSGSEDFAFMLEKVPGSYFFIGNGDEATGGAAACMVHNPGYDFNDQILAAGAAYWVSLAERYLQ</sequence>
<feature type="binding site" evidence="2">
    <location>
        <position position="102"/>
    </location>
    <ligand>
        <name>Mn(2+)</name>
        <dbReference type="ChEBI" id="CHEBI:29035"/>
        <label>2</label>
    </ligand>
</feature>
<protein>
    <submittedName>
        <fullName evidence="4">Amidohydrolase</fullName>
    </submittedName>
</protein>
<dbReference type="SUPFAM" id="SSF53187">
    <property type="entry name" value="Zn-dependent exopeptidases"/>
    <property type="match status" value="1"/>
</dbReference>
<dbReference type="OrthoDB" id="8875216at2"/>
<keyword evidence="2" id="KW-0464">Manganese</keyword>
<dbReference type="Pfam" id="PF01546">
    <property type="entry name" value="Peptidase_M20"/>
    <property type="match status" value="1"/>
</dbReference>
<dbReference type="FunFam" id="3.30.70.360:FF:000001">
    <property type="entry name" value="N-acetyldiaminopimelate deacetylase"/>
    <property type="match status" value="1"/>
</dbReference>
<proteinExistence type="predicted"/>
<evidence type="ECO:0000256" key="1">
    <source>
        <dbReference type="ARBA" id="ARBA00022801"/>
    </source>
</evidence>
<keyword evidence="5" id="KW-1185">Reference proteome</keyword>
<dbReference type="GO" id="GO:0019877">
    <property type="term" value="P:diaminopimelate biosynthetic process"/>
    <property type="evidence" value="ECO:0007669"/>
    <property type="project" value="UniProtKB-ARBA"/>
</dbReference>
<comment type="caution">
    <text evidence="4">The sequence shown here is derived from an EMBL/GenBank/DDBJ whole genome shotgun (WGS) entry which is preliminary data.</text>
</comment>
<dbReference type="PIRSF" id="PIRSF005962">
    <property type="entry name" value="Pept_M20D_amidohydro"/>
    <property type="match status" value="1"/>
</dbReference>
<evidence type="ECO:0000259" key="3">
    <source>
        <dbReference type="Pfam" id="PF07687"/>
    </source>
</evidence>
<dbReference type="AlphaFoldDB" id="A0A3A3G3A4"/>
<accession>A0A3A3G3A4</accession>
<evidence type="ECO:0000256" key="2">
    <source>
        <dbReference type="PIRSR" id="PIRSR005962-1"/>
    </source>
</evidence>
<feature type="binding site" evidence="2">
    <location>
        <position position="104"/>
    </location>
    <ligand>
        <name>Mn(2+)</name>
        <dbReference type="ChEBI" id="CHEBI:29035"/>
        <label>2</label>
    </ligand>
</feature>
<dbReference type="SUPFAM" id="SSF55031">
    <property type="entry name" value="Bacterial exopeptidase dimerisation domain"/>
    <property type="match status" value="1"/>
</dbReference>
<evidence type="ECO:0000313" key="5">
    <source>
        <dbReference type="Proteomes" id="UP000265955"/>
    </source>
</evidence>
<dbReference type="PANTHER" id="PTHR11014">
    <property type="entry name" value="PEPTIDASE M20 FAMILY MEMBER"/>
    <property type="match status" value="1"/>
</dbReference>
<dbReference type="PANTHER" id="PTHR11014:SF63">
    <property type="entry name" value="METALLOPEPTIDASE, PUTATIVE (AFU_ORTHOLOGUE AFUA_6G09600)-RELATED"/>
    <property type="match status" value="1"/>
</dbReference>
<keyword evidence="1 4" id="KW-0378">Hydrolase</keyword>
<dbReference type="Gene3D" id="3.30.70.360">
    <property type="match status" value="1"/>
</dbReference>
<dbReference type="GO" id="GO:0050118">
    <property type="term" value="F:N-acetyldiaminopimelate deacetylase activity"/>
    <property type="evidence" value="ECO:0007669"/>
    <property type="project" value="UniProtKB-ARBA"/>
</dbReference>
<feature type="binding site" evidence="2">
    <location>
        <position position="163"/>
    </location>
    <ligand>
        <name>Mn(2+)</name>
        <dbReference type="ChEBI" id="CHEBI:29035"/>
        <label>2</label>
    </ligand>
</feature>
<name>A0A3A3G3A4_9BURK</name>
<comment type="cofactor">
    <cofactor evidence="2">
        <name>Mn(2+)</name>
        <dbReference type="ChEBI" id="CHEBI:29035"/>
    </cofactor>
    <text evidence="2">The Mn(2+) ion enhances activity.</text>
</comment>
<feature type="binding site" evidence="2">
    <location>
        <position position="137"/>
    </location>
    <ligand>
        <name>Mn(2+)</name>
        <dbReference type="ChEBI" id="CHEBI:29035"/>
        <label>2</label>
    </ligand>
</feature>
<dbReference type="Proteomes" id="UP000265955">
    <property type="component" value="Unassembled WGS sequence"/>
</dbReference>
<gene>
    <name evidence="4" type="ORF">D3871_21295</name>
</gene>
<dbReference type="InterPro" id="IPR036264">
    <property type="entry name" value="Bact_exopeptidase_dim_dom"/>
</dbReference>
<feature type="domain" description="Peptidase M20 dimerisation" evidence="3">
    <location>
        <begin position="188"/>
        <end position="282"/>
    </location>
</feature>
<feature type="binding site" evidence="2">
    <location>
        <position position="365"/>
    </location>
    <ligand>
        <name>Mn(2+)</name>
        <dbReference type="ChEBI" id="CHEBI:29035"/>
        <label>2</label>
    </ligand>
</feature>
<dbReference type="Pfam" id="PF07687">
    <property type="entry name" value="M20_dimer"/>
    <property type="match status" value="1"/>
</dbReference>
<evidence type="ECO:0000313" key="4">
    <source>
        <dbReference type="EMBL" id="RJF95896.1"/>
    </source>
</evidence>